<keyword evidence="4" id="KW-1185">Reference proteome</keyword>
<dbReference type="RefSeq" id="WP_100513031.1">
    <property type="nucleotide sequence ID" value="NZ_PEBK01000005.1"/>
</dbReference>
<protein>
    <recommendedName>
        <fullName evidence="2">Glycosyl transferase family 1 domain-containing protein</fullName>
    </recommendedName>
</protein>
<dbReference type="Proteomes" id="UP000231451">
    <property type="component" value="Unassembled WGS sequence"/>
</dbReference>
<evidence type="ECO:0000313" key="3">
    <source>
        <dbReference type="EMBL" id="PJM75205.1"/>
    </source>
</evidence>
<dbReference type="GO" id="GO:0016757">
    <property type="term" value="F:glycosyltransferase activity"/>
    <property type="evidence" value="ECO:0007669"/>
    <property type="project" value="InterPro"/>
</dbReference>
<gene>
    <name evidence="3" type="ORF">CSQ87_06350</name>
</gene>
<reference evidence="3 4" key="1">
    <citation type="submission" date="2017-10" db="EMBL/GenBank/DDBJ databases">
        <title>Draft genome sequences of strains TRE 1, TRE 9, TRE H and TRI 7, isolated from tamarins, belonging to four potential novel Bifidobacterium species.</title>
        <authorList>
            <person name="Mattarelli P."/>
            <person name="Modesto M."/>
            <person name="Puglisi E."/>
            <person name="Morelli L."/>
            <person name="Spezio C."/>
            <person name="Bonetti A."/>
            <person name="Sandri C."/>
        </authorList>
    </citation>
    <scope>NUCLEOTIDE SEQUENCE [LARGE SCALE GENOMIC DNA]</scope>
    <source>
        <strain evidence="4">TRI7</strain>
    </source>
</reference>
<evidence type="ECO:0000256" key="1">
    <source>
        <dbReference type="ARBA" id="ARBA00022679"/>
    </source>
</evidence>
<dbReference type="CDD" id="cd03811">
    <property type="entry name" value="GT4_GT28_WabH-like"/>
    <property type="match status" value="1"/>
</dbReference>
<dbReference type="PANTHER" id="PTHR12526">
    <property type="entry name" value="GLYCOSYLTRANSFERASE"/>
    <property type="match status" value="1"/>
</dbReference>
<comment type="caution">
    <text evidence="3">The sequence shown here is derived from an EMBL/GenBank/DDBJ whole genome shotgun (WGS) entry which is preliminary data.</text>
</comment>
<sequence length="403" mass="45653">MGEVVNKPTYPAEQAKRIAVCGHHEARGGAEVALFRMLTLLRRRGCDIVFVTKNNTDVIEDLIPEGVTVVRVSADSRWSRFLGTLLGKGERPRWWMRVVRKTLHVLSGKRHYWAFEYAGRHLTGLPKGPFDAVLDFEGYSCIDTVIGSRISAPIRATWIHTEEVDLSATYSYFLRYYDRIFCVSQTAQVALSARYPRLADRSRMLFTPIDVDLIRRRSMADVSPEPQGTDPSVFRIVTVCRLSQEKNLELSVHVAATLRDRGLNFLWEVFGEGVERTGLQTLIDRLGLTGRFVLRGAVSNPYPYMKRADIYVQTSKHEGFGLTVQEAKILGIPVVVTDIPAFREQIVDGQTGFLRPADVEALADAIIRLARHPEERRRMAENLAKVDWDGQQDMSPLYEFLGL</sequence>
<dbReference type="SUPFAM" id="SSF53756">
    <property type="entry name" value="UDP-Glycosyltransferase/glycogen phosphorylase"/>
    <property type="match status" value="1"/>
</dbReference>
<accession>A0A2M9HEI6</accession>
<dbReference type="Pfam" id="PF00534">
    <property type="entry name" value="Glycos_transf_1"/>
    <property type="match status" value="1"/>
</dbReference>
<organism evidence="3 4">
    <name type="scientific">Bifidobacterium simiarum</name>
    <dbReference type="NCBI Taxonomy" id="2045441"/>
    <lineage>
        <taxon>Bacteria</taxon>
        <taxon>Bacillati</taxon>
        <taxon>Actinomycetota</taxon>
        <taxon>Actinomycetes</taxon>
        <taxon>Bifidobacteriales</taxon>
        <taxon>Bifidobacteriaceae</taxon>
        <taxon>Bifidobacterium</taxon>
    </lineage>
</organism>
<dbReference type="AlphaFoldDB" id="A0A2M9HEI6"/>
<evidence type="ECO:0000259" key="2">
    <source>
        <dbReference type="Pfam" id="PF00534"/>
    </source>
</evidence>
<dbReference type="Gene3D" id="3.40.50.2000">
    <property type="entry name" value="Glycogen Phosphorylase B"/>
    <property type="match status" value="2"/>
</dbReference>
<proteinExistence type="predicted"/>
<dbReference type="InterPro" id="IPR001296">
    <property type="entry name" value="Glyco_trans_1"/>
</dbReference>
<dbReference type="OrthoDB" id="9806887at2"/>
<name>A0A2M9HEI6_9BIFI</name>
<evidence type="ECO:0000313" key="4">
    <source>
        <dbReference type="Proteomes" id="UP000231451"/>
    </source>
</evidence>
<keyword evidence="1" id="KW-0808">Transferase</keyword>
<dbReference type="PANTHER" id="PTHR12526:SF630">
    <property type="entry name" value="GLYCOSYLTRANSFERASE"/>
    <property type="match status" value="1"/>
</dbReference>
<dbReference type="EMBL" id="PEBK01000005">
    <property type="protein sequence ID" value="PJM75205.1"/>
    <property type="molecule type" value="Genomic_DNA"/>
</dbReference>
<feature type="domain" description="Glycosyl transferase family 1" evidence="2">
    <location>
        <begin position="233"/>
        <end position="383"/>
    </location>
</feature>